<feature type="compositionally biased region" description="Basic and acidic residues" evidence="1">
    <location>
        <begin position="320"/>
        <end position="389"/>
    </location>
</feature>
<proteinExistence type="predicted"/>
<organism evidence="4 5">
    <name type="scientific">Pelagibaculum spongiae</name>
    <dbReference type="NCBI Taxonomy" id="2080658"/>
    <lineage>
        <taxon>Bacteria</taxon>
        <taxon>Pseudomonadati</taxon>
        <taxon>Pseudomonadota</taxon>
        <taxon>Gammaproteobacteria</taxon>
        <taxon>Oceanospirillales</taxon>
        <taxon>Pelagibaculum</taxon>
    </lineage>
</organism>
<dbReference type="GO" id="GO:0005576">
    <property type="term" value="C:extracellular region"/>
    <property type="evidence" value="ECO:0007669"/>
    <property type="project" value="TreeGrafter"/>
</dbReference>
<dbReference type="InterPro" id="IPR052755">
    <property type="entry name" value="Lysozyme_Inhibitor_LprI"/>
</dbReference>
<evidence type="ECO:0000256" key="1">
    <source>
        <dbReference type="SAM" id="MobiDB-lite"/>
    </source>
</evidence>
<feature type="chain" id="PRO_5016003748" description="Lysozyme inhibitor LprI-like N-terminal domain-containing protein" evidence="2">
    <location>
        <begin position="24"/>
        <end position="422"/>
    </location>
</feature>
<dbReference type="OrthoDB" id="5348860at2"/>
<evidence type="ECO:0000256" key="2">
    <source>
        <dbReference type="SAM" id="SignalP"/>
    </source>
</evidence>
<keyword evidence="2" id="KW-0732">Signal</keyword>
<dbReference type="RefSeq" id="WP_116686646.1">
    <property type="nucleotide sequence ID" value="NZ_CAWNYD010000002.1"/>
</dbReference>
<dbReference type="InterPro" id="IPR009739">
    <property type="entry name" value="LprI-like_N"/>
</dbReference>
<keyword evidence="5" id="KW-1185">Reference proteome</keyword>
<evidence type="ECO:0000259" key="3">
    <source>
        <dbReference type="Pfam" id="PF07007"/>
    </source>
</evidence>
<feature type="signal peptide" evidence="2">
    <location>
        <begin position="1"/>
        <end position="23"/>
    </location>
</feature>
<accession>A0A2V1H055</accession>
<dbReference type="Proteomes" id="UP000244906">
    <property type="component" value="Unassembled WGS sequence"/>
</dbReference>
<dbReference type="Gene3D" id="1.20.1270.180">
    <property type="match status" value="1"/>
</dbReference>
<protein>
    <recommendedName>
        <fullName evidence="3">Lysozyme inhibitor LprI-like N-terminal domain-containing protein</fullName>
    </recommendedName>
</protein>
<evidence type="ECO:0000313" key="5">
    <source>
        <dbReference type="Proteomes" id="UP000244906"/>
    </source>
</evidence>
<name>A0A2V1H055_9GAMM</name>
<feature type="domain" description="Lysozyme inhibitor LprI-like N-terminal" evidence="3">
    <location>
        <begin position="28"/>
        <end position="107"/>
    </location>
</feature>
<comment type="caution">
    <text evidence="4">The sequence shown here is derived from an EMBL/GenBank/DDBJ whole genome shotgun (WGS) entry which is preliminary data.</text>
</comment>
<dbReference type="AlphaFoldDB" id="A0A2V1H055"/>
<evidence type="ECO:0000313" key="4">
    <source>
        <dbReference type="EMBL" id="PVZ70574.1"/>
    </source>
</evidence>
<dbReference type="PANTHER" id="PTHR37549">
    <property type="entry name" value="LIPOPROTEIN LPRI"/>
    <property type="match status" value="1"/>
</dbReference>
<sequence length="422" mass="47210">MKFRLVRLKLAVLGLLLSCPVFSASLDCNNVTNQIEQEICDDRKSFKLDSQLSNLFNQLHLYSTDQQQPVLRQQQLAWLKLRNEQCQLASNTRLCLRDVYQQRLGELNAKAGFMSNDMEQAEPRLLRFLKSSKIFDMLEYPKYYKINQKQFVVAIDWDQSGKIGHGLYYVDLKTDELERIFSGLPQFDGIYQDQNRMVVVIRAAVSKSGLVNETISAVVINNGVYSKHKIIEVNYYQPHRDNNDICYDAMSASSQGRLAEISSIQQLKITDVDNDGFRDVTVNIDRKNCSNGQIENKIFGLVSAAEIIALESTPIAPKPDIAKPDVAKPDVAKPDVAKPDVAKPDIAKPDIAKPDVAKPDVAKPDVAKPDVAKPDVAKPDVAKSDIAKSDVAKSDARNLTLPVLEAILSEVDLKKPKIELLQ</sequence>
<feature type="region of interest" description="Disordered" evidence="1">
    <location>
        <begin position="318"/>
        <end position="389"/>
    </location>
</feature>
<dbReference type="EMBL" id="QDDL01000002">
    <property type="protein sequence ID" value="PVZ70574.1"/>
    <property type="molecule type" value="Genomic_DNA"/>
</dbReference>
<reference evidence="4 5" key="1">
    <citation type="submission" date="2018-04" db="EMBL/GenBank/DDBJ databases">
        <title>Thalassorhabdus spongiae gen. nov., sp. nov., isolated from a marine sponge in South-West Iceland.</title>
        <authorList>
            <person name="Knobloch S."/>
            <person name="Daussin A."/>
            <person name="Johannsson R."/>
            <person name="Marteinsson V.T."/>
        </authorList>
    </citation>
    <scope>NUCLEOTIDE SEQUENCE [LARGE SCALE GENOMIC DNA]</scope>
    <source>
        <strain evidence="4 5">Hp12</strain>
    </source>
</reference>
<dbReference type="Pfam" id="PF07007">
    <property type="entry name" value="LprI"/>
    <property type="match status" value="1"/>
</dbReference>
<gene>
    <name evidence="4" type="ORF">DC094_08310</name>
</gene>
<dbReference type="PANTHER" id="PTHR37549:SF1">
    <property type="entry name" value="LIPOPROTEIN LPRI"/>
    <property type="match status" value="1"/>
</dbReference>